<dbReference type="PROSITE" id="PS00440">
    <property type="entry name" value="ACYLTRANSF_C_2"/>
    <property type="match status" value="1"/>
</dbReference>
<dbReference type="PANTHER" id="PTHR22589">
    <property type="entry name" value="CARNITINE O-ACYLTRANSFERASE"/>
    <property type="match status" value="1"/>
</dbReference>
<sequence length="663" mass="74715">MSVHANQQLEKKPLQLPRLPVPDLSKTLTKYLASLEPHLQEESLRTGIPYEQAYALREKWAESFGKGIGKTCQERLKDGKSPNNWLDDNFWLKNYLEWRVPLLINSNWWLVLYDDESHSRTIVPSGFTDWQLKRAAWLTHRTLELKEKIDSQEIHPDTTRTGVWFRESVSKIFNACRIPHDTCDILSPLFPLTDPLSQNIVVIAKNWFYALRAYEPNPTSGILEPVSASQILDRMVSIAHDADKREGKAPMIGVLSADDRDSWAQNLSHLLSISPQNRHVHDTIVRSSFCVSLDSETRVLPEDYPTFLSNDQTSRQRSLDAHVHSVRSTSSNVSNRFFDKPYTLIIDPSGQAGAMGEHSPCDALVPSMVGEYAIVQSVPEELAATGSQVSVDKSQGWHRLDWITDSHIDSACVEAKDRADRLIANSDDSVLWFEGFGSDCIKNLGLSPDAFVQLALQLAWFRTHPKENRFTATYETALTRMFHRGRTETIRTLSADSRRWVLAMEDSNVTSKSKHALLLRALQTHTSLTREAMTGRGIDRHLLGLRNMLTPEELASPSRYPGVELFSDPLYGKSQEWLLSTSGLSEGLLFKGTGFGAAYENGYGINYLTAPHSIKFGIESKHSSVQTSTVRLQEAIVRALWDMHAICVDAEGNKESDDVRSKL</sequence>
<protein>
    <recommendedName>
        <fullName evidence="5">Choline/carnitine acyltransferase domain-containing protein</fullName>
    </recommendedName>
</protein>
<evidence type="ECO:0000256" key="4">
    <source>
        <dbReference type="RuleBase" id="RU003801"/>
    </source>
</evidence>
<comment type="caution">
    <text evidence="6">The sequence shown here is derived from an EMBL/GenBank/DDBJ whole genome shotgun (WGS) entry which is preliminary data.</text>
</comment>
<evidence type="ECO:0000256" key="2">
    <source>
        <dbReference type="ARBA" id="ARBA00022679"/>
    </source>
</evidence>
<dbReference type="PANTHER" id="PTHR22589:SF107">
    <property type="entry name" value="CHOLINE_CARNITINE ACYLTRANSFERASE DOMAIN-CONTAINING PROTEIN"/>
    <property type="match status" value="1"/>
</dbReference>
<dbReference type="Proteomes" id="UP001498398">
    <property type="component" value="Unassembled WGS sequence"/>
</dbReference>
<dbReference type="InterPro" id="IPR042231">
    <property type="entry name" value="Cho/carn_acyl_trans_2"/>
</dbReference>
<reference evidence="6 7" key="1">
    <citation type="submission" date="2024-01" db="EMBL/GenBank/DDBJ databases">
        <title>A draft genome for the cacao thread blight pathogen Marasmiellus scandens.</title>
        <authorList>
            <person name="Baruah I.K."/>
            <person name="Leung J."/>
            <person name="Bukari Y."/>
            <person name="Amoako-Attah I."/>
            <person name="Meinhardt L.W."/>
            <person name="Bailey B.A."/>
            <person name="Cohen S.P."/>
        </authorList>
    </citation>
    <scope>NUCLEOTIDE SEQUENCE [LARGE SCALE GENOMIC DNA]</scope>
    <source>
        <strain evidence="6 7">GH-19</strain>
    </source>
</reference>
<dbReference type="SUPFAM" id="SSF52777">
    <property type="entry name" value="CoA-dependent acyltransferases"/>
    <property type="match status" value="2"/>
</dbReference>
<evidence type="ECO:0000256" key="3">
    <source>
        <dbReference type="ARBA" id="ARBA00023315"/>
    </source>
</evidence>
<proteinExistence type="inferred from homology"/>
<name>A0ABR1JRL5_9AGAR</name>
<evidence type="ECO:0000313" key="6">
    <source>
        <dbReference type="EMBL" id="KAK7463495.1"/>
    </source>
</evidence>
<keyword evidence="7" id="KW-1185">Reference proteome</keyword>
<dbReference type="Gene3D" id="3.30.559.70">
    <property type="entry name" value="Choline/Carnitine o-acyltransferase, domain 2"/>
    <property type="match status" value="1"/>
</dbReference>
<gene>
    <name evidence="6" type="ORF">VKT23_006843</name>
</gene>
<keyword evidence="2 4" id="KW-0808">Transferase</keyword>
<dbReference type="InterPro" id="IPR039551">
    <property type="entry name" value="Cho/carn_acyl_trans"/>
</dbReference>
<dbReference type="Gene3D" id="3.30.559.10">
    <property type="entry name" value="Chloramphenicol acetyltransferase-like domain"/>
    <property type="match status" value="1"/>
</dbReference>
<dbReference type="Pfam" id="PF00755">
    <property type="entry name" value="Carn_acyltransf"/>
    <property type="match status" value="1"/>
</dbReference>
<evidence type="ECO:0000313" key="7">
    <source>
        <dbReference type="Proteomes" id="UP001498398"/>
    </source>
</evidence>
<feature type="domain" description="Choline/carnitine acyltransferase" evidence="5">
    <location>
        <begin position="19"/>
        <end position="636"/>
    </location>
</feature>
<organism evidence="6 7">
    <name type="scientific">Marasmiellus scandens</name>
    <dbReference type="NCBI Taxonomy" id="2682957"/>
    <lineage>
        <taxon>Eukaryota</taxon>
        <taxon>Fungi</taxon>
        <taxon>Dikarya</taxon>
        <taxon>Basidiomycota</taxon>
        <taxon>Agaricomycotina</taxon>
        <taxon>Agaricomycetes</taxon>
        <taxon>Agaricomycetidae</taxon>
        <taxon>Agaricales</taxon>
        <taxon>Marasmiineae</taxon>
        <taxon>Omphalotaceae</taxon>
        <taxon>Marasmiellus</taxon>
    </lineage>
</organism>
<dbReference type="EMBL" id="JBANRG010000009">
    <property type="protein sequence ID" value="KAK7463495.1"/>
    <property type="molecule type" value="Genomic_DNA"/>
</dbReference>
<dbReference type="InterPro" id="IPR023213">
    <property type="entry name" value="CAT-like_dom_sf"/>
</dbReference>
<accession>A0ABR1JRL5</accession>
<keyword evidence="3 4" id="KW-0012">Acyltransferase</keyword>
<evidence type="ECO:0000256" key="1">
    <source>
        <dbReference type="ARBA" id="ARBA00005232"/>
    </source>
</evidence>
<evidence type="ECO:0000259" key="5">
    <source>
        <dbReference type="Pfam" id="PF00755"/>
    </source>
</evidence>
<comment type="similarity">
    <text evidence="1 4">Belongs to the carnitine/choline acetyltransferase family.</text>
</comment>
<dbReference type="InterPro" id="IPR000542">
    <property type="entry name" value="Carn_acyl_trans"/>
</dbReference>